<dbReference type="EMBL" id="LAZR01000286">
    <property type="protein sequence ID" value="KKN76984.1"/>
    <property type="molecule type" value="Genomic_DNA"/>
</dbReference>
<keyword evidence="1" id="KW-0175">Coiled coil</keyword>
<dbReference type="AlphaFoldDB" id="A0A0F9TCR3"/>
<reference evidence="2" key="1">
    <citation type="journal article" date="2015" name="Nature">
        <title>Complex archaea that bridge the gap between prokaryotes and eukaryotes.</title>
        <authorList>
            <person name="Spang A."/>
            <person name="Saw J.H."/>
            <person name="Jorgensen S.L."/>
            <person name="Zaremba-Niedzwiedzka K."/>
            <person name="Martijn J."/>
            <person name="Lind A.E."/>
            <person name="van Eijk R."/>
            <person name="Schleper C."/>
            <person name="Guy L."/>
            <person name="Ettema T.J."/>
        </authorList>
    </citation>
    <scope>NUCLEOTIDE SEQUENCE</scope>
</reference>
<gene>
    <name evidence="2" type="ORF">LCGC14_0364760</name>
</gene>
<feature type="coiled-coil region" evidence="1">
    <location>
        <begin position="81"/>
        <end position="121"/>
    </location>
</feature>
<sequence length="135" mass="15181">MKLRENNTDYDEVIADAELNQIRKIMMSFKNTAVGKVATGSNLKWVGLIGLGLSFFIYTQTQARAQGKQEEKVATNSAVILQLIEANKNDAEVRIEQVAQIAKLEKSTEVIEKDVAEIKKDNKEMIKLLIEINNK</sequence>
<accession>A0A0F9TCR3</accession>
<comment type="caution">
    <text evidence="2">The sequence shown here is derived from an EMBL/GenBank/DDBJ whole genome shotgun (WGS) entry which is preliminary data.</text>
</comment>
<evidence type="ECO:0000256" key="1">
    <source>
        <dbReference type="SAM" id="Coils"/>
    </source>
</evidence>
<proteinExistence type="predicted"/>
<organism evidence="2">
    <name type="scientific">marine sediment metagenome</name>
    <dbReference type="NCBI Taxonomy" id="412755"/>
    <lineage>
        <taxon>unclassified sequences</taxon>
        <taxon>metagenomes</taxon>
        <taxon>ecological metagenomes</taxon>
    </lineage>
</organism>
<name>A0A0F9TCR3_9ZZZZ</name>
<protein>
    <submittedName>
        <fullName evidence="2">Uncharacterized protein</fullName>
    </submittedName>
</protein>
<evidence type="ECO:0000313" key="2">
    <source>
        <dbReference type="EMBL" id="KKN76984.1"/>
    </source>
</evidence>